<dbReference type="Gene3D" id="2.60.120.10">
    <property type="entry name" value="Jelly Rolls"/>
    <property type="match status" value="1"/>
</dbReference>
<dbReference type="InterPro" id="IPR013096">
    <property type="entry name" value="Cupin_2"/>
</dbReference>
<feature type="region of interest" description="Disordered" evidence="1">
    <location>
        <begin position="1"/>
        <end position="31"/>
    </location>
</feature>
<dbReference type="Proteomes" id="UP000326170">
    <property type="component" value="Chromosome"/>
</dbReference>
<evidence type="ECO:0000256" key="1">
    <source>
        <dbReference type="SAM" id="MobiDB-lite"/>
    </source>
</evidence>
<dbReference type="Pfam" id="PF07883">
    <property type="entry name" value="Cupin_2"/>
    <property type="match status" value="1"/>
</dbReference>
<sequence length="108" mass="12072">MTDIDQPPTSTERQQLESLDDTPHAHVFDGEPKTVRLSLAAGERVPAHRHPDREIVCFVVDGVLELTLGDENYEVETGDVIRFDGAQEIEPTARTETTALLVLAHRRE</sequence>
<name>A0A5P9P6N6_9EURY</name>
<feature type="compositionally biased region" description="Basic and acidic residues" evidence="1">
    <location>
        <begin position="21"/>
        <end position="31"/>
    </location>
</feature>
<organism evidence="3 4">
    <name type="scientific">Natronorubrum aibiense</name>
    <dbReference type="NCBI Taxonomy" id="348826"/>
    <lineage>
        <taxon>Archaea</taxon>
        <taxon>Methanobacteriati</taxon>
        <taxon>Methanobacteriota</taxon>
        <taxon>Stenosarchaea group</taxon>
        <taxon>Halobacteria</taxon>
        <taxon>Halobacteriales</taxon>
        <taxon>Natrialbaceae</taxon>
        <taxon>Natronorubrum</taxon>
    </lineage>
</organism>
<evidence type="ECO:0000259" key="2">
    <source>
        <dbReference type="Pfam" id="PF07883"/>
    </source>
</evidence>
<reference evidence="3 4" key="1">
    <citation type="journal article" date="2007" name="Int. J. Syst. Evol. Microbiol.">
        <title>Natronorubrum sulfidifaciens sp. nov., an extremely haloalkaliphilic archaeon isolated from Aiding salt lake in Xin-Jiang, China.</title>
        <authorList>
            <person name="Cui H.L."/>
            <person name="Tohty D."/>
            <person name="Liu H.C."/>
            <person name="Liu S.J."/>
            <person name="Oren A."/>
            <person name="Zhou P.J."/>
        </authorList>
    </citation>
    <scope>NUCLEOTIDE SEQUENCE [LARGE SCALE GENOMIC DNA]</scope>
    <source>
        <strain evidence="3 4">7-3</strain>
    </source>
</reference>
<feature type="domain" description="Cupin type-2" evidence="2">
    <location>
        <begin position="37"/>
        <end position="101"/>
    </location>
</feature>
<dbReference type="InterPro" id="IPR011051">
    <property type="entry name" value="RmlC_Cupin_sf"/>
</dbReference>
<dbReference type="SUPFAM" id="SSF51182">
    <property type="entry name" value="RmlC-like cupins"/>
    <property type="match status" value="1"/>
</dbReference>
<dbReference type="AlphaFoldDB" id="A0A5P9P6N6"/>
<dbReference type="InterPro" id="IPR014710">
    <property type="entry name" value="RmlC-like_jellyroll"/>
</dbReference>
<evidence type="ECO:0000313" key="3">
    <source>
        <dbReference type="EMBL" id="QFU83802.1"/>
    </source>
</evidence>
<gene>
    <name evidence="3" type="ORF">GCU68_15285</name>
</gene>
<dbReference type="RefSeq" id="WP_152943031.1">
    <property type="nucleotide sequence ID" value="NZ_CP045488.1"/>
</dbReference>
<dbReference type="OrthoDB" id="199885at2157"/>
<feature type="compositionally biased region" description="Polar residues" evidence="1">
    <location>
        <begin position="7"/>
        <end position="17"/>
    </location>
</feature>
<dbReference type="KEGG" id="nas:GCU68_15285"/>
<protein>
    <submittedName>
        <fullName evidence="3">Cupin domain-containing protein</fullName>
    </submittedName>
</protein>
<dbReference type="GeneID" id="42302435"/>
<evidence type="ECO:0000313" key="4">
    <source>
        <dbReference type="Proteomes" id="UP000326170"/>
    </source>
</evidence>
<accession>A0A5P9P6N6</accession>
<keyword evidence="4" id="KW-1185">Reference proteome</keyword>
<dbReference type="EMBL" id="CP045488">
    <property type="protein sequence ID" value="QFU83802.1"/>
    <property type="molecule type" value="Genomic_DNA"/>
</dbReference>
<proteinExistence type="predicted"/>